<dbReference type="NCBIfam" id="TIGR03763">
    <property type="entry name" value="cyanoexo_CrtA"/>
    <property type="match status" value="1"/>
</dbReference>
<dbReference type="RefSeq" id="WP_106456419.1">
    <property type="nucleotide sequence ID" value="NZ_PXOH01000006.1"/>
</dbReference>
<feature type="transmembrane region" description="Helical" evidence="8">
    <location>
        <begin position="118"/>
        <end position="137"/>
    </location>
</feature>
<evidence type="ECO:0000256" key="7">
    <source>
        <dbReference type="ARBA" id="ARBA00023136"/>
    </source>
</evidence>
<feature type="transmembrane region" description="Helical" evidence="8">
    <location>
        <begin position="249"/>
        <end position="268"/>
    </location>
</feature>
<sequence>MEWTKYLQKSTYWLLALGVALATLHLTILDRSSEPNLMSLSILLWLAIGSLLWDKRHNLHLESDFVSTLVGFSLIMLILLRGLAPSGYHLKISPFVSGVGLALMASGVKRLYDYWKELLILGLLVLYTPFANILQAIDLPLLTAKVSTFILWFNGFNVYREGVNINLPTGKVEVYGACSGIDSILLMFNIAVLFFLLIPIKPIQRIVCLVLAIILGFIVNAFRVALMAILVAARNTEAFEYWHGNDGSLIFSVIGVVLFGLFCWFAYVRPFATLKE</sequence>
<evidence type="ECO:0000256" key="1">
    <source>
        <dbReference type="ARBA" id="ARBA00004651"/>
    </source>
</evidence>
<reference evidence="9 10" key="1">
    <citation type="submission" date="2018-03" db="EMBL/GenBank/DDBJ databases">
        <title>The ancient ancestry and fast evolution of plastids.</title>
        <authorList>
            <person name="Moore K.R."/>
            <person name="Magnabosco C."/>
            <person name="Momper L."/>
            <person name="Gold D.A."/>
            <person name="Bosak T."/>
            <person name="Fournier G.P."/>
        </authorList>
    </citation>
    <scope>NUCLEOTIDE SEQUENCE [LARGE SCALE GENOMIC DNA]</scope>
    <source>
        <strain evidence="9 10">CCALA 016</strain>
    </source>
</reference>
<keyword evidence="2" id="KW-1003">Cell membrane</keyword>
<evidence type="ECO:0000256" key="8">
    <source>
        <dbReference type="SAM" id="Phobius"/>
    </source>
</evidence>
<keyword evidence="7 8" id="KW-0472">Membrane</keyword>
<dbReference type="InterPro" id="IPR026392">
    <property type="entry name" value="Exo/Archaeosortase_dom"/>
</dbReference>
<accession>A0A2T1M027</accession>
<dbReference type="InterPro" id="IPR022505">
    <property type="entry name" value="Exosortase_cyanobac"/>
</dbReference>
<dbReference type="AlphaFoldDB" id="A0A2T1M027"/>
<keyword evidence="10" id="KW-1185">Reference proteome</keyword>
<dbReference type="InterPro" id="IPR019127">
    <property type="entry name" value="Exosortase"/>
</dbReference>
<proteinExistence type="predicted"/>
<protein>
    <submittedName>
        <fullName evidence="9">Cyanoexosortase A</fullName>
    </submittedName>
</protein>
<dbReference type="EMBL" id="PXOH01000006">
    <property type="protein sequence ID" value="PSF37980.1"/>
    <property type="molecule type" value="Genomic_DNA"/>
</dbReference>
<evidence type="ECO:0000313" key="10">
    <source>
        <dbReference type="Proteomes" id="UP000239001"/>
    </source>
</evidence>
<evidence type="ECO:0000256" key="5">
    <source>
        <dbReference type="ARBA" id="ARBA00022801"/>
    </source>
</evidence>
<evidence type="ECO:0000313" key="9">
    <source>
        <dbReference type="EMBL" id="PSF37980.1"/>
    </source>
</evidence>
<dbReference type="Pfam" id="PF09721">
    <property type="entry name" value="Exosortase_EpsH"/>
    <property type="match status" value="1"/>
</dbReference>
<feature type="transmembrane region" description="Helical" evidence="8">
    <location>
        <begin position="65"/>
        <end position="84"/>
    </location>
</feature>
<feature type="transmembrane region" description="Helical" evidence="8">
    <location>
        <begin position="174"/>
        <end position="199"/>
    </location>
</feature>
<keyword evidence="6 8" id="KW-1133">Transmembrane helix</keyword>
<evidence type="ECO:0000256" key="2">
    <source>
        <dbReference type="ARBA" id="ARBA00022475"/>
    </source>
</evidence>
<keyword evidence="5" id="KW-0378">Hydrolase</keyword>
<feature type="transmembrane region" description="Helical" evidence="8">
    <location>
        <begin position="90"/>
        <end position="106"/>
    </location>
</feature>
<dbReference type="GO" id="GO:0008233">
    <property type="term" value="F:peptidase activity"/>
    <property type="evidence" value="ECO:0007669"/>
    <property type="project" value="UniProtKB-KW"/>
</dbReference>
<gene>
    <name evidence="9" type="primary">crtA</name>
    <name evidence="9" type="ORF">C7H19_08395</name>
</gene>
<feature type="transmembrane region" description="Helical" evidence="8">
    <location>
        <begin position="206"/>
        <end position="229"/>
    </location>
</feature>
<dbReference type="OrthoDB" id="461510at2"/>
<name>A0A2T1M027_9CHRO</name>
<evidence type="ECO:0000256" key="4">
    <source>
        <dbReference type="ARBA" id="ARBA00022692"/>
    </source>
</evidence>
<evidence type="ECO:0000256" key="6">
    <source>
        <dbReference type="ARBA" id="ARBA00022989"/>
    </source>
</evidence>
<evidence type="ECO:0000256" key="3">
    <source>
        <dbReference type="ARBA" id="ARBA00022670"/>
    </source>
</evidence>
<reference evidence="9 10" key="2">
    <citation type="submission" date="2018-03" db="EMBL/GenBank/DDBJ databases">
        <authorList>
            <person name="Keele B.F."/>
        </authorList>
    </citation>
    <scope>NUCLEOTIDE SEQUENCE [LARGE SCALE GENOMIC DNA]</scope>
    <source>
        <strain evidence="9 10">CCALA 016</strain>
    </source>
</reference>
<dbReference type="GO" id="GO:0006508">
    <property type="term" value="P:proteolysis"/>
    <property type="evidence" value="ECO:0007669"/>
    <property type="project" value="UniProtKB-KW"/>
</dbReference>
<comment type="caution">
    <text evidence="9">The sequence shown here is derived from an EMBL/GenBank/DDBJ whole genome shotgun (WGS) entry which is preliminary data.</text>
</comment>
<dbReference type="GO" id="GO:0005886">
    <property type="term" value="C:plasma membrane"/>
    <property type="evidence" value="ECO:0007669"/>
    <property type="project" value="UniProtKB-SubCell"/>
</dbReference>
<feature type="transmembrane region" description="Helical" evidence="8">
    <location>
        <begin position="12"/>
        <end position="29"/>
    </location>
</feature>
<dbReference type="NCBIfam" id="TIGR04178">
    <property type="entry name" value="exo_archaeo"/>
    <property type="match status" value="1"/>
</dbReference>
<dbReference type="Proteomes" id="UP000239001">
    <property type="component" value="Unassembled WGS sequence"/>
</dbReference>
<feature type="transmembrane region" description="Helical" evidence="8">
    <location>
        <begin position="35"/>
        <end position="53"/>
    </location>
</feature>
<comment type="subcellular location">
    <subcellularLocation>
        <location evidence="1">Cell membrane</location>
        <topology evidence="1">Multi-pass membrane protein</topology>
    </subcellularLocation>
</comment>
<keyword evidence="4 8" id="KW-0812">Transmembrane</keyword>
<organism evidence="9 10">
    <name type="scientific">Aphanothece hegewaldii CCALA 016</name>
    <dbReference type="NCBI Taxonomy" id="2107694"/>
    <lineage>
        <taxon>Bacteria</taxon>
        <taxon>Bacillati</taxon>
        <taxon>Cyanobacteriota</taxon>
        <taxon>Cyanophyceae</taxon>
        <taxon>Oscillatoriophycideae</taxon>
        <taxon>Chroococcales</taxon>
        <taxon>Aphanothecaceae</taxon>
        <taxon>Aphanothece</taxon>
    </lineage>
</organism>
<keyword evidence="3" id="KW-0645">Protease</keyword>